<keyword evidence="5" id="KW-1185">Reference proteome</keyword>
<evidence type="ECO:0000256" key="3">
    <source>
        <dbReference type="PROSITE-ProRule" id="PRU00023"/>
    </source>
</evidence>
<dbReference type="PRINTS" id="PR01415">
    <property type="entry name" value="ANKYRIN"/>
</dbReference>
<dbReference type="PROSITE" id="PS50088">
    <property type="entry name" value="ANK_REPEAT"/>
    <property type="match status" value="4"/>
</dbReference>
<dbReference type="Pfam" id="PF12796">
    <property type="entry name" value="Ank_2"/>
    <property type="match status" value="1"/>
</dbReference>
<dbReference type="GO" id="GO:0006355">
    <property type="term" value="P:regulation of DNA-templated transcription"/>
    <property type="evidence" value="ECO:0007669"/>
    <property type="project" value="InterPro"/>
</dbReference>
<dbReference type="RefSeq" id="WP_271140681.1">
    <property type="nucleotide sequence ID" value="NZ_JAPYYP010000029.1"/>
</dbReference>
<dbReference type="Gene3D" id="1.10.1220.10">
    <property type="entry name" value="Met repressor-like"/>
    <property type="match status" value="1"/>
</dbReference>
<dbReference type="Proteomes" id="UP001151071">
    <property type="component" value="Unassembled WGS sequence"/>
</dbReference>
<protein>
    <submittedName>
        <fullName evidence="4">Ankyrin repeat domain-containing protein</fullName>
    </submittedName>
</protein>
<name>A0A9X3TTT6_9BACL</name>
<dbReference type="InterPro" id="IPR036770">
    <property type="entry name" value="Ankyrin_rpt-contain_sf"/>
</dbReference>
<feature type="repeat" description="ANK" evidence="3">
    <location>
        <begin position="104"/>
        <end position="136"/>
    </location>
</feature>
<evidence type="ECO:0000313" key="4">
    <source>
        <dbReference type="EMBL" id="MDA5110278.1"/>
    </source>
</evidence>
<feature type="repeat" description="ANK" evidence="3">
    <location>
        <begin position="197"/>
        <end position="229"/>
    </location>
</feature>
<dbReference type="SMART" id="SM00248">
    <property type="entry name" value="ANK"/>
    <property type="match status" value="6"/>
</dbReference>
<dbReference type="SUPFAM" id="SSF48403">
    <property type="entry name" value="Ankyrin repeat"/>
    <property type="match status" value="1"/>
</dbReference>
<dbReference type="SUPFAM" id="SSF47598">
    <property type="entry name" value="Ribbon-helix-helix"/>
    <property type="match status" value="1"/>
</dbReference>
<feature type="repeat" description="ANK" evidence="3">
    <location>
        <begin position="162"/>
        <end position="194"/>
    </location>
</feature>
<evidence type="ECO:0000256" key="2">
    <source>
        <dbReference type="ARBA" id="ARBA00023043"/>
    </source>
</evidence>
<reference evidence="4" key="1">
    <citation type="submission" date="2022-12" db="EMBL/GenBank/DDBJ databases">
        <title>Draft genome sequence of the thermophilic strain Brevibacillus thermoruber HT42, isolated from Los Humeros, Puebla, Mexico, with biotechnological potential.</title>
        <authorList>
            <person name="Lara Sanchez J."/>
            <person name="Solis Palacios R."/>
            <person name="Bustos Baena A.S."/>
            <person name="Ruz Baez A.E."/>
            <person name="Espinosa Luna G."/>
            <person name="Oliart Ros R.M."/>
        </authorList>
    </citation>
    <scope>NUCLEOTIDE SEQUENCE</scope>
    <source>
        <strain evidence="4">HT42</strain>
    </source>
</reference>
<dbReference type="Pfam" id="PF00023">
    <property type="entry name" value="Ank"/>
    <property type="match status" value="2"/>
</dbReference>
<dbReference type="AlphaFoldDB" id="A0A9X3TTT6"/>
<keyword evidence="2 3" id="KW-0040">ANK repeat</keyword>
<dbReference type="InterPro" id="IPR010985">
    <property type="entry name" value="Ribbon_hlx_hlx"/>
</dbReference>
<feature type="repeat" description="ANK" evidence="3">
    <location>
        <begin position="230"/>
        <end position="262"/>
    </location>
</feature>
<dbReference type="InterPro" id="IPR002110">
    <property type="entry name" value="Ankyrin_rpt"/>
</dbReference>
<dbReference type="Gene3D" id="1.25.40.20">
    <property type="entry name" value="Ankyrin repeat-containing domain"/>
    <property type="match status" value="3"/>
</dbReference>
<accession>A0A9X3TTT6</accession>
<evidence type="ECO:0000313" key="5">
    <source>
        <dbReference type="Proteomes" id="UP001151071"/>
    </source>
</evidence>
<proteinExistence type="predicted"/>
<organism evidence="4 5">
    <name type="scientific">Brevibacillus thermoruber</name>
    <dbReference type="NCBI Taxonomy" id="33942"/>
    <lineage>
        <taxon>Bacteria</taxon>
        <taxon>Bacillati</taxon>
        <taxon>Bacillota</taxon>
        <taxon>Bacilli</taxon>
        <taxon>Bacillales</taxon>
        <taxon>Paenibacillaceae</taxon>
        <taxon>Brevibacillus</taxon>
    </lineage>
</organism>
<evidence type="ECO:0000256" key="1">
    <source>
        <dbReference type="ARBA" id="ARBA00022737"/>
    </source>
</evidence>
<dbReference type="CDD" id="cd22231">
    <property type="entry name" value="RHH_NikR_HicB-like"/>
    <property type="match status" value="1"/>
</dbReference>
<comment type="caution">
    <text evidence="4">The sequence shown here is derived from an EMBL/GenBank/DDBJ whole genome shotgun (WGS) entry which is preliminary data.</text>
</comment>
<dbReference type="PROSITE" id="PS50297">
    <property type="entry name" value="ANK_REP_REGION"/>
    <property type="match status" value="4"/>
</dbReference>
<gene>
    <name evidence="4" type="ORF">O3V59_18115</name>
</gene>
<dbReference type="EMBL" id="JAPYYP010000029">
    <property type="protein sequence ID" value="MDA5110278.1"/>
    <property type="molecule type" value="Genomic_DNA"/>
</dbReference>
<sequence>MSRHSAKRARSHVISVRLDDEMLQAVDLLVRAGLFQSRSEAASQLIKAGVQASGEWLRQAQEIADSVQKMKQAFMEAVKQKDVQTVSLLLEQDGRLAADYAEQPGDTPLLLAVYYGAEEVKELLLARGVRLNLFEAAAVGDVKALEKLLADAPWQVNAYSHDGWTPLHLASFFGREDAARLLLGRGADVRAVSRNRMENTPLHAALAGGHGGTALMLLDSGADAEAADSAGWTPWHHAAAHGLPHVAERLLKSGADVNSRNRQGVTPLGLALQKRQTEMAALLQAHGGTE</sequence>
<dbReference type="PANTHER" id="PTHR24171">
    <property type="entry name" value="ANKYRIN REPEAT DOMAIN-CONTAINING PROTEIN 39-RELATED"/>
    <property type="match status" value="1"/>
</dbReference>
<keyword evidence="1" id="KW-0677">Repeat</keyword>
<dbReference type="InterPro" id="IPR013321">
    <property type="entry name" value="Arc_rbn_hlx_hlx"/>
</dbReference>